<proteinExistence type="predicted"/>
<dbReference type="Proteomes" id="UP000465712">
    <property type="component" value="Unassembled WGS sequence"/>
</dbReference>
<dbReference type="SUPFAM" id="SSF47413">
    <property type="entry name" value="lambda repressor-like DNA-binding domains"/>
    <property type="match status" value="1"/>
</dbReference>
<dbReference type="Pfam" id="PF07022">
    <property type="entry name" value="Phage_CI_repr"/>
    <property type="match status" value="1"/>
</dbReference>
<evidence type="ECO:0000313" key="2">
    <source>
        <dbReference type="EMBL" id="NAW64535.1"/>
    </source>
</evidence>
<dbReference type="InterPro" id="IPR010982">
    <property type="entry name" value="Lambda_DNA-bd_dom_sf"/>
</dbReference>
<gene>
    <name evidence="2" type="ORF">CAG72_04825</name>
</gene>
<evidence type="ECO:0000313" key="3">
    <source>
        <dbReference type="Proteomes" id="UP000465712"/>
    </source>
</evidence>
<dbReference type="Gene3D" id="1.10.260.40">
    <property type="entry name" value="lambda repressor-like DNA-binding domains"/>
    <property type="match status" value="1"/>
</dbReference>
<dbReference type="InterPro" id="IPR010744">
    <property type="entry name" value="Phage_CI_N"/>
</dbReference>
<dbReference type="GO" id="GO:0003677">
    <property type="term" value="F:DNA binding"/>
    <property type="evidence" value="ECO:0007669"/>
    <property type="project" value="InterPro"/>
</dbReference>
<organism evidence="2 3">
    <name type="scientific">Photobacterium halotolerans</name>
    <dbReference type="NCBI Taxonomy" id="265726"/>
    <lineage>
        <taxon>Bacteria</taxon>
        <taxon>Pseudomonadati</taxon>
        <taxon>Pseudomonadota</taxon>
        <taxon>Gammaproteobacteria</taxon>
        <taxon>Vibrionales</taxon>
        <taxon>Vibrionaceae</taxon>
        <taxon>Photobacterium</taxon>
    </lineage>
</organism>
<accession>A0A7X5AT45</accession>
<dbReference type="AlphaFoldDB" id="A0A7X5AT45"/>
<dbReference type="EMBL" id="WXWW01000078">
    <property type="protein sequence ID" value="NAW64535.1"/>
    <property type="molecule type" value="Genomic_DNA"/>
</dbReference>
<feature type="domain" description="Bacteriophage CI repressor N-terminal" evidence="1">
    <location>
        <begin position="12"/>
        <end position="54"/>
    </location>
</feature>
<dbReference type="RefSeq" id="WP_161443293.1">
    <property type="nucleotide sequence ID" value="NZ_WXWW01000078.1"/>
</dbReference>
<reference evidence="2 3" key="1">
    <citation type="submission" date="2017-05" db="EMBL/GenBank/DDBJ databases">
        <title>High clonality and local adaptation shapes Vibrionaceae linages within an endangered oasis.</title>
        <authorList>
            <person name="Vazquez-Rosas-Landa M."/>
        </authorList>
    </citation>
    <scope>NUCLEOTIDE SEQUENCE [LARGE SCALE GENOMIC DNA]</scope>
    <source>
        <strain evidence="2 3">P46_P4S1P180</strain>
    </source>
</reference>
<dbReference type="CDD" id="cd00093">
    <property type="entry name" value="HTH_XRE"/>
    <property type="match status" value="1"/>
</dbReference>
<dbReference type="GO" id="GO:0045892">
    <property type="term" value="P:negative regulation of DNA-templated transcription"/>
    <property type="evidence" value="ECO:0007669"/>
    <property type="project" value="InterPro"/>
</dbReference>
<comment type="caution">
    <text evidence="2">The sequence shown here is derived from an EMBL/GenBank/DDBJ whole genome shotgun (WGS) entry which is preliminary data.</text>
</comment>
<sequence length="90" mass="10476">MTNYTNTLLDMVKTRYNLTSDYKLAQKLEVSRARLSNWRCGKNSMEWEVAFQIADLLHLDDQNVVYGLLHDKQLNPRLINALRGSNIPTH</sequence>
<protein>
    <submittedName>
        <fullName evidence="2">Transcriptional regulator</fullName>
    </submittedName>
</protein>
<evidence type="ECO:0000259" key="1">
    <source>
        <dbReference type="Pfam" id="PF07022"/>
    </source>
</evidence>
<name>A0A7X5AT45_9GAMM</name>
<dbReference type="InterPro" id="IPR001387">
    <property type="entry name" value="Cro/C1-type_HTH"/>
</dbReference>